<evidence type="ECO:0000256" key="2">
    <source>
        <dbReference type="SAM" id="MobiDB-lite"/>
    </source>
</evidence>
<dbReference type="AlphaFoldDB" id="A0A9P4QD53"/>
<reference evidence="3" key="1">
    <citation type="journal article" date="2020" name="Stud. Mycol.">
        <title>101 Dothideomycetes genomes: a test case for predicting lifestyles and emergence of pathogens.</title>
        <authorList>
            <person name="Haridas S."/>
            <person name="Albert R."/>
            <person name="Binder M."/>
            <person name="Bloem J."/>
            <person name="Labutti K."/>
            <person name="Salamov A."/>
            <person name="Andreopoulos B."/>
            <person name="Baker S."/>
            <person name="Barry K."/>
            <person name="Bills G."/>
            <person name="Bluhm B."/>
            <person name="Cannon C."/>
            <person name="Castanera R."/>
            <person name="Culley D."/>
            <person name="Daum C."/>
            <person name="Ezra D."/>
            <person name="Gonzalez J."/>
            <person name="Henrissat B."/>
            <person name="Kuo A."/>
            <person name="Liang C."/>
            <person name="Lipzen A."/>
            <person name="Lutzoni F."/>
            <person name="Magnuson J."/>
            <person name="Mondo S."/>
            <person name="Nolan M."/>
            <person name="Ohm R."/>
            <person name="Pangilinan J."/>
            <person name="Park H.-J."/>
            <person name="Ramirez L."/>
            <person name="Alfaro M."/>
            <person name="Sun H."/>
            <person name="Tritt A."/>
            <person name="Yoshinaga Y."/>
            <person name="Zwiers L.-H."/>
            <person name="Turgeon B."/>
            <person name="Goodwin S."/>
            <person name="Spatafora J."/>
            <person name="Crous P."/>
            <person name="Grigoriev I."/>
        </authorList>
    </citation>
    <scope>NUCLEOTIDE SEQUENCE</scope>
    <source>
        <strain evidence="3">CBS 116435</strain>
    </source>
</reference>
<feature type="compositionally biased region" description="Polar residues" evidence="2">
    <location>
        <begin position="421"/>
        <end position="433"/>
    </location>
</feature>
<dbReference type="Proteomes" id="UP000799441">
    <property type="component" value="Unassembled WGS sequence"/>
</dbReference>
<dbReference type="EMBL" id="MU003769">
    <property type="protein sequence ID" value="KAF2725058.1"/>
    <property type="molecule type" value="Genomic_DNA"/>
</dbReference>
<dbReference type="GO" id="GO:0030896">
    <property type="term" value="C:checkpoint clamp complex"/>
    <property type="evidence" value="ECO:0007669"/>
    <property type="project" value="UniProtKB-UniRule"/>
</dbReference>
<evidence type="ECO:0000313" key="4">
    <source>
        <dbReference type="Proteomes" id="UP000799441"/>
    </source>
</evidence>
<evidence type="ECO:0000256" key="1">
    <source>
        <dbReference type="PIRNR" id="PIRNR009303"/>
    </source>
</evidence>
<dbReference type="Gene3D" id="3.70.10.10">
    <property type="match status" value="1"/>
</dbReference>
<comment type="function">
    <text evidence="1">Acts in DNA repair and mutagenesis. Involved in promoting resistance to ionizing radiation and UV light, as well as regulating cell cycle progression after irradiation.</text>
</comment>
<dbReference type="GO" id="GO:0006281">
    <property type="term" value="P:DNA repair"/>
    <property type="evidence" value="ECO:0007669"/>
    <property type="project" value="UniProtKB-UniRule"/>
</dbReference>
<keyword evidence="1" id="KW-0227">DNA damage</keyword>
<comment type="caution">
    <text evidence="3">The sequence shown here is derived from an EMBL/GenBank/DDBJ whole genome shotgun (WGS) entry which is preliminary data.</text>
</comment>
<sequence>MAGFSFSLNAEGTVQVYEILCCLAKFGERVSLEARAETLTLTALNLSRTAYASFALDANTFLLEYKFHPVSSVRGNDRFTCQLYNKALQSVFKGRSGDRGREPIERCNVCVEDREDQAECRLVTRMFFNHGMTKTYRLTYESTEVMHALFDKVAATQGWRISARVLREYIEFFGPKTEQLDILAQQDKIVFTSYTEKIQDGKEVLRQPLETAIAIHTDDFEDYHMQQGMHIVISVKDFKAIVTHAESLRGSVSAQFSFPNRPLQFHYQDRGLHCEFTLMTSGDLRAASATPSQQFTSNRSHRHASVHSIMATSFPTRTGGQPKHTTEMLPPPRPPIVMPSASNPETQSPNLAAITVANSTTDGFDHGSESLFIPENDEDQTWDPPNFDQEERGEDMLGWDANNAHGAIPHPTFRDSGGSAPRTTDGPSLSQASEGLPPTQRLSQLHGLFD</sequence>
<keyword evidence="4" id="KW-1185">Reference proteome</keyword>
<dbReference type="Pfam" id="PF04139">
    <property type="entry name" value="Rad9"/>
    <property type="match status" value="1"/>
</dbReference>
<evidence type="ECO:0000313" key="3">
    <source>
        <dbReference type="EMBL" id="KAF2725058.1"/>
    </source>
</evidence>
<dbReference type="PIRSF" id="PIRSF009303">
    <property type="entry name" value="Cell_cycle_RAD9"/>
    <property type="match status" value="1"/>
</dbReference>
<comment type="similarity">
    <text evidence="1">Belongs to the rad9 family.</text>
</comment>
<dbReference type="GO" id="GO:0000076">
    <property type="term" value="P:DNA replication checkpoint signaling"/>
    <property type="evidence" value="ECO:0007669"/>
    <property type="project" value="TreeGrafter"/>
</dbReference>
<dbReference type="InterPro" id="IPR026584">
    <property type="entry name" value="Rad9"/>
</dbReference>
<name>A0A9P4QD53_9PEZI</name>
<accession>A0A9P4QD53</accession>
<dbReference type="PANTHER" id="PTHR15237">
    <property type="entry name" value="DNA REPAIR PROTEIN RAD9"/>
    <property type="match status" value="1"/>
</dbReference>
<proteinExistence type="inferred from homology"/>
<organism evidence="3 4">
    <name type="scientific">Polychaeton citri CBS 116435</name>
    <dbReference type="NCBI Taxonomy" id="1314669"/>
    <lineage>
        <taxon>Eukaryota</taxon>
        <taxon>Fungi</taxon>
        <taxon>Dikarya</taxon>
        <taxon>Ascomycota</taxon>
        <taxon>Pezizomycotina</taxon>
        <taxon>Dothideomycetes</taxon>
        <taxon>Dothideomycetidae</taxon>
        <taxon>Capnodiales</taxon>
        <taxon>Capnodiaceae</taxon>
        <taxon>Polychaeton</taxon>
    </lineage>
</organism>
<dbReference type="GO" id="GO:0071479">
    <property type="term" value="P:cellular response to ionizing radiation"/>
    <property type="evidence" value="ECO:0007669"/>
    <property type="project" value="TreeGrafter"/>
</dbReference>
<dbReference type="PANTHER" id="PTHR15237:SF0">
    <property type="entry name" value="CELL CYCLE CHECKPOINT CONTROL PROTEIN"/>
    <property type="match status" value="1"/>
</dbReference>
<dbReference type="GO" id="GO:0031573">
    <property type="term" value="P:mitotic intra-S DNA damage checkpoint signaling"/>
    <property type="evidence" value="ECO:0007669"/>
    <property type="project" value="TreeGrafter"/>
</dbReference>
<protein>
    <recommendedName>
        <fullName evidence="1">DNA repair protein rad9</fullName>
    </recommendedName>
</protein>
<gene>
    <name evidence="3" type="ORF">K431DRAFT_117833</name>
</gene>
<dbReference type="OrthoDB" id="60092at2759"/>
<dbReference type="InterPro" id="IPR007268">
    <property type="entry name" value="Rad9/Ddc1"/>
</dbReference>
<feature type="region of interest" description="Disordered" evidence="2">
    <location>
        <begin position="372"/>
        <end position="450"/>
    </location>
</feature>